<gene>
    <name evidence="4" type="ORF">ATL45_2402</name>
    <name evidence="5" type="ORF">SAMN05421805_11982</name>
</gene>
<dbReference type="Proteomes" id="UP000270697">
    <property type="component" value="Unassembled WGS sequence"/>
</dbReference>
<accession>A0A1I5IQE3</accession>
<dbReference type="Proteomes" id="UP000199398">
    <property type="component" value="Unassembled WGS sequence"/>
</dbReference>
<evidence type="ECO:0000313" key="6">
    <source>
        <dbReference type="Proteomes" id="UP000199398"/>
    </source>
</evidence>
<dbReference type="RefSeq" id="WP_093158086.1">
    <property type="nucleotide sequence ID" value="NZ_FOUP01000019.1"/>
</dbReference>
<keyword evidence="2" id="KW-0378">Hydrolase</keyword>
<dbReference type="GO" id="GO:0030170">
    <property type="term" value="F:pyridoxal phosphate binding"/>
    <property type="evidence" value="ECO:0007669"/>
    <property type="project" value="InterPro"/>
</dbReference>
<proteinExistence type="predicted"/>
<dbReference type="EMBL" id="RBXX01000002">
    <property type="protein sequence ID" value="RKT84102.1"/>
    <property type="molecule type" value="Genomic_DNA"/>
</dbReference>
<dbReference type="STRING" id="455193.SAMN05421805_11982"/>
<dbReference type="InterPro" id="IPR015422">
    <property type="entry name" value="PyrdxlP-dep_Trfase_small"/>
</dbReference>
<keyword evidence="3" id="KW-0663">Pyridoxal phosphate</keyword>
<reference evidence="5 6" key="1">
    <citation type="submission" date="2016-10" db="EMBL/GenBank/DDBJ databases">
        <authorList>
            <person name="de Groot N.N."/>
        </authorList>
    </citation>
    <scope>NUCLEOTIDE SEQUENCE [LARGE SCALE GENOMIC DNA]</scope>
    <source>
        <strain evidence="5 6">CPCC 201259</strain>
    </source>
</reference>
<evidence type="ECO:0000313" key="7">
    <source>
        <dbReference type="Proteomes" id="UP000270697"/>
    </source>
</evidence>
<organism evidence="5 6">
    <name type="scientific">Saccharopolyspora antimicrobica</name>
    <dbReference type="NCBI Taxonomy" id="455193"/>
    <lineage>
        <taxon>Bacteria</taxon>
        <taxon>Bacillati</taxon>
        <taxon>Actinomycetota</taxon>
        <taxon>Actinomycetes</taxon>
        <taxon>Pseudonocardiales</taxon>
        <taxon>Pseudonocardiaceae</taxon>
        <taxon>Saccharopolyspora</taxon>
    </lineage>
</organism>
<dbReference type="InterPro" id="IPR010111">
    <property type="entry name" value="Kynureninase"/>
</dbReference>
<dbReference type="Pfam" id="PF22580">
    <property type="entry name" value="KYNU_C"/>
    <property type="match status" value="1"/>
</dbReference>
<dbReference type="GO" id="GO:0030429">
    <property type="term" value="F:kynureninase activity"/>
    <property type="evidence" value="ECO:0007669"/>
    <property type="project" value="InterPro"/>
</dbReference>
<dbReference type="AlphaFoldDB" id="A0A1I5IQE3"/>
<evidence type="ECO:0000256" key="2">
    <source>
        <dbReference type="ARBA" id="ARBA00022801"/>
    </source>
</evidence>
<evidence type="ECO:0000313" key="4">
    <source>
        <dbReference type="EMBL" id="RKT84102.1"/>
    </source>
</evidence>
<dbReference type="SUPFAM" id="SSF53383">
    <property type="entry name" value="PLP-dependent transferases"/>
    <property type="match status" value="1"/>
</dbReference>
<dbReference type="Gene3D" id="3.90.1150.10">
    <property type="entry name" value="Aspartate Aminotransferase, domain 1"/>
    <property type="match status" value="1"/>
</dbReference>
<dbReference type="OrthoDB" id="9812626at2"/>
<dbReference type="EMBL" id="FOUP01000019">
    <property type="protein sequence ID" value="SFO62579.1"/>
    <property type="molecule type" value="Genomic_DNA"/>
</dbReference>
<dbReference type="GO" id="GO:0005737">
    <property type="term" value="C:cytoplasm"/>
    <property type="evidence" value="ECO:0007669"/>
    <property type="project" value="InterPro"/>
</dbReference>
<dbReference type="GO" id="GO:0019441">
    <property type="term" value="P:L-tryptophan catabolic process to kynurenine"/>
    <property type="evidence" value="ECO:0007669"/>
    <property type="project" value="TreeGrafter"/>
</dbReference>
<keyword evidence="1" id="KW-0662">Pyridine nucleotide biosynthesis</keyword>
<keyword evidence="7" id="KW-1185">Reference proteome</keyword>
<dbReference type="PANTHER" id="PTHR14084">
    <property type="entry name" value="KYNURENINASE"/>
    <property type="match status" value="1"/>
</dbReference>
<dbReference type="InterPro" id="IPR015421">
    <property type="entry name" value="PyrdxlP-dep_Trfase_major"/>
</dbReference>
<dbReference type="PANTHER" id="PTHR14084:SF0">
    <property type="entry name" value="KYNURENINASE"/>
    <property type="match status" value="1"/>
</dbReference>
<protein>
    <submittedName>
        <fullName evidence="5">Kynureninase</fullName>
    </submittedName>
</protein>
<reference evidence="4 7" key="2">
    <citation type="submission" date="2018-10" db="EMBL/GenBank/DDBJ databases">
        <title>Sequencing the genomes of 1000 actinobacteria strains.</title>
        <authorList>
            <person name="Klenk H.-P."/>
        </authorList>
    </citation>
    <scope>NUCLEOTIDE SEQUENCE [LARGE SCALE GENOMIC DNA]</scope>
    <source>
        <strain evidence="4 7">DSM 45119</strain>
    </source>
</reference>
<evidence type="ECO:0000256" key="3">
    <source>
        <dbReference type="ARBA" id="ARBA00022898"/>
    </source>
</evidence>
<dbReference type="GO" id="GO:0043420">
    <property type="term" value="P:anthranilate metabolic process"/>
    <property type="evidence" value="ECO:0007669"/>
    <property type="project" value="TreeGrafter"/>
</dbReference>
<evidence type="ECO:0000256" key="1">
    <source>
        <dbReference type="ARBA" id="ARBA00022642"/>
    </source>
</evidence>
<sequence length="385" mass="41137">MWTSPRSVAEALDHADALADLRVRYDLPPGLIRLDGDSGGPLRTTPARLRRFVMHRHGPHTGRPFGESEWRREARLAAIALAPLIGAAPKELTVGESTSINLFKALLAAARLRPGRPILAVGRDCFAADRFLAQSAADFIGGRLHLFNDVSELAALPSDDVAVVALSHTDLRTGAVRDAAAITAEIHRRGALALWDLSHSAGALHVDLHGWQADFAIGCGHKYLGGGAGAPAYSYVASRHRGTFPVCTTAGVLHPLADGFTGSASTLSVSELRTGLSLLAGIAVEELAAKTASLAQLFLDRLDSNCADTRIEVLRPPGPPGAQVVLRHERAQQIANALFDRDIVVENPASDLLRLHFAPSWLRYVDAWEAAEQLHAALHDIASKS</sequence>
<dbReference type="Gene3D" id="3.40.640.10">
    <property type="entry name" value="Type I PLP-dependent aspartate aminotransferase-like (Major domain)"/>
    <property type="match status" value="1"/>
</dbReference>
<dbReference type="GO" id="GO:0009435">
    <property type="term" value="P:NAD+ biosynthetic process"/>
    <property type="evidence" value="ECO:0007669"/>
    <property type="project" value="InterPro"/>
</dbReference>
<name>A0A1I5IQE3_9PSEU</name>
<dbReference type="InterPro" id="IPR015424">
    <property type="entry name" value="PyrdxlP-dep_Trfase"/>
</dbReference>
<evidence type="ECO:0000313" key="5">
    <source>
        <dbReference type="EMBL" id="SFO62579.1"/>
    </source>
</evidence>